<dbReference type="Pfam" id="PF05159">
    <property type="entry name" value="Capsule_synth"/>
    <property type="match status" value="2"/>
</dbReference>
<dbReference type="GO" id="GO:0000271">
    <property type="term" value="P:polysaccharide biosynthetic process"/>
    <property type="evidence" value="ECO:0007669"/>
    <property type="project" value="InterPro"/>
</dbReference>
<dbReference type="CDD" id="cd16439">
    <property type="entry name" value="beta_Kdo_transferase_KpsC_2"/>
    <property type="match status" value="1"/>
</dbReference>
<dbReference type="AlphaFoldDB" id="A0A1M6NNE8"/>
<protein>
    <submittedName>
        <fullName evidence="1">Capsular polysaccharide export protein</fullName>
    </submittedName>
</protein>
<gene>
    <name evidence="1" type="ORF">SAMN05192556_101460</name>
</gene>
<dbReference type="Proteomes" id="UP000184248">
    <property type="component" value="Unassembled WGS sequence"/>
</dbReference>
<proteinExistence type="predicted"/>
<organism evidence="1 2">
    <name type="scientific">Halomonas caseinilytica</name>
    <dbReference type="NCBI Taxonomy" id="438744"/>
    <lineage>
        <taxon>Bacteria</taxon>
        <taxon>Pseudomonadati</taxon>
        <taxon>Pseudomonadota</taxon>
        <taxon>Gammaproteobacteria</taxon>
        <taxon>Oceanospirillales</taxon>
        <taxon>Halomonadaceae</taxon>
        <taxon>Halomonas</taxon>
    </lineage>
</organism>
<name>A0A1M6NNE8_9GAMM</name>
<accession>A0A1M6NNE8</accession>
<dbReference type="EMBL" id="FRAL01000001">
    <property type="protein sequence ID" value="SHJ97269.1"/>
    <property type="molecule type" value="Genomic_DNA"/>
</dbReference>
<evidence type="ECO:0000313" key="2">
    <source>
        <dbReference type="Proteomes" id="UP000184248"/>
    </source>
</evidence>
<evidence type="ECO:0000313" key="1">
    <source>
        <dbReference type="EMBL" id="SHJ97269.1"/>
    </source>
</evidence>
<dbReference type="InterPro" id="IPR007833">
    <property type="entry name" value="Capsule_polysaccharide_synth"/>
</dbReference>
<reference evidence="2" key="1">
    <citation type="submission" date="2016-11" db="EMBL/GenBank/DDBJ databases">
        <authorList>
            <person name="Varghese N."/>
            <person name="Submissions S."/>
        </authorList>
    </citation>
    <scope>NUCLEOTIDE SEQUENCE [LARGE SCALE GENOMIC DNA]</scope>
    <source>
        <strain evidence="2">ALO Sharm</strain>
    </source>
</reference>
<dbReference type="GO" id="GO:0015774">
    <property type="term" value="P:polysaccharide transport"/>
    <property type="evidence" value="ECO:0007669"/>
    <property type="project" value="InterPro"/>
</dbReference>
<keyword evidence="2" id="KW-1185">Reference proteome</keyword>
<sequence length="626" mass="70665">MCAYGEQDVFPSLSLTVDDLGTHDDARHPSRLESILNAKRSPLDGIEAEVDAAMRFLISERLSRYNDAPDLDESILRGDDHERVLVIDQDWTGDGKAPGMEASGFRRMLAAALSEHPAATIYAYRPQEAYLRHESILTGLIDEPEKERVVTLGEKVNPWSLLESMNRVYTVGAHLGFEALMAGLPVSVFGMPWYAGWGATDDRLPCVRRTSTRGVRELFAAAYLRYSRYLDPETLGPGDIFDVMRWLARQRQVEGRIQGRRVMVGFRRWKAANLGARLSLLPTRLGRVPNARKAERLGLTSDDALVLWGRDTPAKVSSLAFRTGARLLHVEDGFVRSVGLGSDMVPPRSIVLDERGIYFDPGQASDLEHLLNTHCFTDDELDRAERVRSWIVEHRITKYNLEPHRVPDWDTQGREVILVPGQVEDDASIRYGATAVCTNLGLLEAARKAHPDAFLVYKPHPDVARGGRKGHVALSRAFELADHVETDLSVISCIEACDTLHTMTSLTGFDALLRDKRVVTYGEPFYAGWGLTDDRVVGARALLRRSRHLRLPELVAGALLLYPLYWDPVLNGYTSCEAVLRRIIQERDALMAQNGLMYQRLGYCRRQWLKLNIIYRSFIREKRFSR</sequence>